<feature type="domain" description="Putative restriction endonuclease" evidence="1">
    <location>
        <begin position="14"/>
        <end position="177"/>
    </location>
</feature>
<dbReference type="Pfam" id="PF05685">
    <property type="entry name" value="Uma2"/>
    <property type="match status" value="1"/>
</dbReference>
<gene>
    <name evidence="2" type="ORF">ABB55_07945</name>
</gene>
<dbReference type="STRING" id="665126.ABB55_07945"/>
<dbReference type="RefSeq" id="WP_054358330.1">
    <property type="nucleotide sequence ID" value="NZ_LJYW01000001.1"/>
</dbReference>
<dbReference type="AlphaFoldDB" id="A0A0P6VJI9"/>
<dbReference type="InterPro" id="IPR011335">
    <property type="entry name" value="Restrct_endonuc-II-like"/>
</dbReference>
<accession>A0A0P6VJI9</accession>
<dbReference type="SUPFAM" id="SSF52980">
    <property type="entry name" value="Restriction endonuclease-like"/>
    <property type="match status" value="1"/>
</dbReference>
<dbReference type="PANTHER" id="PTHR36558">
    <property type="entry name" value="GLR1098 PROTEIN"/>
    <property type="match status" value="1"/>
</dbReference>
<dbReference type="InterPro" id="IPR012296">
    <property type="entry name" value="Nuclease_put_TT1808"/>
</dbReference>
<dbReference type="InterPro" id="IPR008538">
    <property type="entry name" value="Uma2"/>
</dbReference>
<dbReference type="EMBL" id="LJYW01000001">
    <property type="protein sequence ID" value="KPL52167.1"/>
    <property type="molecule type" value="Genomic_DNA"/>
</dbReference>
<comment type="caution">
    <text evidence="2">The sequence shown here is derived from an EMBL/GenBank/DDBJ whole genome shotgun (WGS) entry which is preliminary data.</text>
</comment>
<evidence type="ECO:0000259" key="1">
    <source>
        <dbReference type="Pfam" id="PF05685"/>
    </source>
</evidence>
<dbReference type="PANTHER" id="PTHR36558:SF1">
    <property type="entry name" value="RESTRICTION ENDONUCLEASE DOMAIN-CONTAINING PROTEIN-RELATED"/>
    <property type="match status" value="1"/>
</dbReference>
<keyword evidence="3" id="KW-1185">Reference proteome</keyword>
<reference evidence="2 3" key="1">
    <citation type="submission" date="2015-09" db="EMBL/GenBank/DDBJ databases">
        <authorList>
            <person name="Jackson K.R."/>
            <person name="Lunt B.L."/>
            <person name="Fisher J.N.B."/>
            <person name="Gardner A.V."/>
            <person name="Bailey M.E."/>
            <person name="Deus L.M."/>
            <person name="Earl A.S."/>
            <person name="Gibby P.D."/>
            <person name="Hartmann K.A."/>
            <person name="Liu J.E."/>
            <person name="Manci A.M."/>
            <person name="Nielsen D.A."/>
            <person name="Solomon M.B."/>
            <person name="Breakwell D.P."/>
            <person name="Burnett S.H."/>
            <person name="Grose J.H."/>
        </authorList>
    </citation>
    <scope>NUCLEOTIDE SEQUENCE [LARGE SCALE GENOMIC DNA]</scope>
    <source>
        <strain evidence="2 3">16</strain>
    </source>
</reference>
<name>A0A0P6VJI9_9HYPH</name>
<dbReference type="Gene3D" id="3.90.1570.10">
    <property type="entry name" value="tt1808, chain A"/>
    <property type="match status" value="1"/>
</dbReference>
<dbReference type="Proteomes" id="UP000048984">
    <property type="component" value="Unassembled WGS sequence"/>
</dbReference>
<protein>
    <recommendedName>
        <fullName evidence="1">Putative restriction endonuclease domain-containing protein</fullName>
    </recommendedName>
</protein>
<reference evidence="2 3" key="2">
    <citation type="submission" date="2015-10" db="EMBL/GenBank/DDBJ databases">
        <title>Draft Genome Sequence of Prosthecomicrobium hirschii ATCC 27832.</title>
        <authorList>
            <person name="Daniel J."/>
            <person name="Givan S.A."/>
            <person name="Brun Y.V."/>
            <person name="Brown P.J."/>
        </authorList>
    </citation>
    <scope>NUCLEOTIDE SEQUENCE [LARGE SCALE GENOMIC DNA]</scope>
    <source>
        <strain evidence="2 3">16</strain>
    </source>
</reference>
<evidence type="ECO:0000313" key="2">
    <source>
        <dbReference type="EMBL" id="KPL52167.1"/>
    </source>
</evidence>
<organism evidence="2 3">
    <name type="scientific">Prosthecodimorpha hirschii</name>
    <dbReference type="NCBI Taxonomy" id="665126"/>
    <lineage>
        <taxon>Bacteria</taxon>
        <taxon>Pseudomonadati</taxon>
        <taxon>Pseudomonadota</taxon>
        <taxon>Alphaproteobacteria</taxon>
        <taxon>Hyphomicrobiales</taxon>
        <taxon>Ancalomicrobiaceae</taxon>
        <taxon>Prosthecodimorpha</taxon>
    </lineage>
</organism>
<sequence>MASAIPKYETMSFDDFEELLLDKPDNERWELIGGRVIRGMVGARWEHHIIAQNLMVALRSHIKATGRPCRVFQETFFLKRRELDFAVLPDVMVRCGPMEPASASVPDPMVVIEVLSPGTEPRDRYDKWDGYRQIPSLQHYVLVHRDRVLVEIKTRQGTEWTTTVVDDPAAEFALAALDFRMPLAAVYEDVLAG</sequence>
<evidence type="ECO:0000313" key="3">
    <source>
        <dbReference type="Proteomes" id="UP000048984"/>
    </source>
</evidence>
<dbReference type="CDD" id="cd06260">
    <property type="entry name" value="DUF820-like"/>
    <property type="match status" value="1"/>
</dbReference>
<proteinExistence type="predicted"/>